<organism evidence="1 2">
    <name type="scientific">Helicobacter cinaedi CCUG 18818 = ATCC BAA-847</name>
    <dbReference type="NCBI Taxonomy" id="537971"/>
    <lineage>
        <taxon>Bacteria</taxon>
        <taxon>Pseudomonadati</taxon>
        <taxon>Campylobacterota</taxon>
        <taxon>Epsilonproteobacteria</taxon>
        <taxon>Campylobacterales</taxon>
        <taxon>Helicobacteraceae</taxon>
        <taxon>Helicobacter</taxon>
    </lineage>
</organism>
<evidence type="ECO:0000313" key="2">
    <source>
        <dbReference type="Proteomes" id="UP000006036"/>
    </source>
</evidence>
<sequence length="70" mass="8120">MSHISSINFKKSKDFQVFHNANIRPNYAIGTELSYNRKGYEALKIKQELIQNAIEAYNRTKPPKSSKFQS</sequence>
<gene>
    <name evidence="1" type="ORF">HCBAA847_1412</name>
</gene>
<dbReference type="AlphaFoldDB" id="A0AAI8MJH8"/>
<proteinExistence type="predicted"/>
<dbReference type="Proteomes" id="UP000006036">
    <property type="component" value="Chromosome 1"/>
</dbReference>
<evidence type="ECO:0000313" key="1">
    <source>
        <dbReference type="EMBL" id="BAM32642.1"/>
    </source>
</evidence>
<reference evidence="1 2" key="1">
    <citation type="journal article" date="2012" name="J. Bacteriol.">
        <title>Complete Genome Sequence of Helicobacter cinaedi Type Strain ATCC BAA-847.</title>
        <authorList>
            <person name="Miyoshi-Akiyama T."/>
            <person name="Takeshita N."/>
            <person name="Ohmagari N."/>
            <person name="Kirikae T."/>
        </authorList>
    </citation>
    <scope>NUCLEOTIDE SEQUENCE [LARGE SCALE GENOMIC DNA]</scope>
    <source>
        <strain evidence="1 2">ATCC BAA-847</strain>
    </source>
</reference>
<accession>A0AAI8MJH8</accession>
<dbReference type="KEGG" id="hcb:HCBAA847_1412"/>
<dbReference type="RefSeq" id="WP_015453608.1">
    <property type="nucleotide sequence ID" value="NC_020555.1"/>
</dbReference>
<protein>
    <submittedName>
        <fullName evidence="1">Uncharacterized protein</fullName>
    </submittedName>
</protein>
<name>A0AAI8MJH8_9HELI</name>
<dbReference type="EMBL" id="AP012492">
    <property type="protein sequence ID" value="BAM32642.1"/>
    <property type="molecule type" value="Genomic_DNA"/>
</dbReference>